<feature type="region of interest" description="Disordered" evidence="1">
    <location>
        <begin position="653"/>
        <end position="672"/>
    </location>
</feature>
<feature type="compositionally biased region" description="Basic and acidic residues" evidence="1">
    <location>
        <begin position="451"/>
        <end position="466"/>
    </location>
</feature>
<sequence>MASRNKENSPLIANPRHDSLAPSLKNLPSEDFFTDSIIDDSRIPTPSPQKPRPVRPRRAVGISKALGASKDLGNKTHRSSLSEYTNSRTSKLLQPAPTLINKKSLSPRRSNGQTTPPHSGHGPSLTTPTEEFSSPPHGLTDVYQRIADEEDLAATEREVDSDEELENEEGDALGTEVNANPTPDDQQSPGAEDLTTSSTPVQPTTDADNESLIGDHFESISEPPTLDFVRNEMSDRVLAAKLTPHVVDRFKDRQRLARLRQSQRVIDFQASPRSEPNGLDGEYRRNGISDIVNRGPITFQNINVNAAKANGLSKALSDTSADATPQKKLKAFSRATKNAAKEDIPEDDDGSDTPPELRAREKLVAFSKAGRPKAQSPAESEPYAPDPKAMAFSRTNDHLQGDDASSGSQLRQQTEGELTESATSAASEPLLGATPQSSDRQQATRSFLARWRQEAAKKRAEKKQETVDANSSQVDWAAAAADVPMPSVETSSTPQDTPPREALASSVQKQRSIDRIRRWENDFTGLSFQVSESPPVRSRPNLNDSIREREIENLAKQAVTANRLDKIREKDPNALVRKTSRSFSPEEQRRHAKQDAVPNHSEDDNSRDHGQGQAIPDTPVVVYRSSSTTSEKSKSGDRPNPESHKSLDHLQRLARAASTTPKASPPSQEPMGEIEEYSVQGDILAAYEADDDDVPLSPPTGADKGLSAAPNKIMETPKVTGAWTDTILPDTVKTVKAARKGPKHLQTPHVNAGAWIDTPAPNSGVMVSNSIPMTIEEVTEELTNDIIPADDQSHEGEQPRPASQPQVVLEPGEEEELDSPIDARLVQPPSALTNVLNQAKQKRLILRDITDVRDDTLNLGDATIQSFEDLLTDAADITADLTSLIKTGAEDAALQQRQFPLGGEGDTTSAEVAFIGHLTSRMERLMMNLHEARKGISRLEQKVSLTPESNEVAPAQAPTNGPLQLCTVCGTSGHQHLLQGKADTNSWLPMTYSTFTLPIPLLFYPRRKDQGQLLPRPTWLGWLTMTVWVWYFLECTMCEIYGHPLYAERYVWPAQPEPEFPFVLPTMLLRWSHMDTLAPGLFGTLSRLVIAIYRVIGMSLGLTDGYVDGAGSGVGSQAASAQATKALEAAKDVIFGVGERMMNDEII</sequence>
<evidence type="ECO:0000256" key="1">
    <source>
        <dbReference type="SAM" id="MobiDB-lite"/>
    </source>
</evidence>
<dbReference type="EMBL" id="MU404351">
    <property type="protein sequence ID" value="KAI1616997.1"/>
    <property type="molecule type" value="Genomic_DNA"/>
</dbReference>
<feature type="region of interest" description="Disordered" evidence="1">
    <location>
        <begin position="332"/>
        <end position="513"/>
    </location>
</feature>
<feature type="compositionally biased region" description="Polar residues" evidence="1">
    <location>
        <begin position="101"/>
        <end position="117"/>
    </location>
</feature>
<protein>
    <submittedName>
        <fullName evidence="2">Uncharacterized protein</fullName>
    </submittedName>
</protein>
<feature type="compositionally biased region" description="Basic and acidic residues" evidence="1">
    <location>
        <begin position="563"/>
        <end position="572"/>
    </location>
</feature>
<dbReference type="Proteomes" id="UP001203852">
    <property type="component" value="Unassembled WGS sequence"/>
</dbReference>
<reference evidence="2" key="1">
    <citation type="journal article" date="2022" name="bioRxiv">
        <title>Deciphering the potential niche of two novel black yeast fungi from a biological soil crust based on their genomes, phenotypes, and melanin regulation.</title>
        <authorList>
            <consortium name="DOE Joint Genome Institute"/>
            <person name="Carr E.C."/>
            <person name="Barton Q."/>
            <person name="Grambo S."/>
            <person name="Sullivan M."/>
            <person name="Renfro C.M."/>
            <person name="Kuo A."/>
            <person name="Pangilinan J."/>
            <person name="Lipzen A."/>
            <person name="Keymanesh K."/>
            <person name="Savage E."/>
            <person name="Barry K."/>
            <person name="Grigoriev I.V."/>
            <person name="Riekhof W.R."/>
            <person name="Harris S.S."/>
        </authorList>
    </citation>
    <scope>NUCLEOTIDE SEQUENCE</scope>
    <source>
        <strain evidence="2">JF 03-4F</strain>
    </source>
</reference>
<feature type="compositionally biased region" description="Polar residues" evidence="1">
    <location>
        <begin position="79"/>
        <end position="92"/>
    </location>
</feature>
<name>A0AAN6E4H8_9EURO</name>
<keyword evidence="3" id="KW-1185">Reference proteome</keyword>
<feature type="region of interest" description="Disordered" evidence="1">
    <location>
        <begin position="789"/>
        <end position="818"/>
    </location>
</feature>
<feature type="compositionally biased region" description="Basic and acidic residues" evidence="1">
    <location>
        <begin position="600"/>
        <end position="610"/>
    </location>
</feature>
<feature type="compositionally biased region" description="Polar residues" evidence="1">
    <location>
        <begin position="177"/>
        <end position="206"/>
    </location>
</feature>
<feature type="compositionally biased region" description="Acidic residues" evidence="1">
    <location>
        <begin position="148"/>
        <end position="171"/>
    </location>
</feature>
<feature type="compositionally biased region" description="Basic and acidic residues" evidence="1">
    <location>
        <begin position="631"/>
        <end position="645"/>
    </location>
</feature>
<feature type="region of interest" description="Disordered" evidence="1">
    <location>
        <begin position="1"/>
        <end position="210"/>
    </location>
</feature>
<proteinExistence type="predicted"/>
<organism evidence="2 3">
    <name type="scientific">Exophiala viscosa</name>
    <dbReference type="NCBI Taxonomy" id="2486360"/>
    <lineage>
        <taxon>Eukaryota</taxon>
        <taxon>Fungi</taxon>
        <taxon>Dikarya</taxon>
        <taxon>Ascomycota</taxon>
        <taxon>Pezizomycotina</taxon>
        <taxon>Eurotiomycetes</taxon>
        <taxon>Chaetothyriomycetidae</taxon>
        <taxon>Chaetothyriales</taxon>
        <taxon>Herpotrichiellaceae</taxon>
        <taxon>Exophiala</taxon>
    </lineage>
</organism>
<dbReference type="AlphaFoldDB" id="A0AAN6E4H8"/>
<feature type="region of interest" description="Disordered" evidence="1">
    <location>
        <begin position="525"/>
        <end position="544"/>
    </location>
</feature>
<feature type="region of interest" description="Disordered" evidence="1">
    <location>
        <begin position="556"/>
        <end position="645"/>
    </location>
</feature>
<comment type="caution">
    <text evidence="2">The sequence shown here is derived from an EMBL/GenBank/DDBJ whole genome shotgun (WGS) entry which is preliminary data.</text>
</comment>
<feature type="compositionally biased region" description="Polar residues" evidence="1">
    <location>
        <begin position="434"/>
        <end position="445"/>
    </location>
</feature>
<feature type="compositionally biased region" description="Polar residues" evidence="1">
    <location>
        <begin position="403"/>
        <end position="426"/>
    </location>
</feature>
<evidence type="ECO:0000313" key="2">
    <source>
        <dbReference type="EMBL" id="KAI1616997.1"/>
    </source>
</evidence>
<evidence type="ECO:0000313" key="3">
    <source>
        <dbReference type="Proteomes" id="UP001203852"/>
    </source>
</evidence>
<gene>
    <name evidence="2" type="ORF">EDD36DRAFT_152077</name>
</gene>
<accession>A0AAN6E4H8</accession>